<evidence type="ECO:0000256" key="3">
    <source>
        <dbReference type="ARBA" id="ARBA00022692"/>
    </source>
</evidence>
<dbReference type="Proteomes" id="UP000279029">
    <property type="component" value="Chromosome"/>
</dbReference>
<keyword evidence="5 6" id="KW-0472">Membrane</keyword>
<gene>
    <name evidence="7" type="ORF">PATL70BA_3182</name>
</gene>
<keyword evidence="2" id="KW-1003">Cell membrane</keyword>
<name>A0A3P7P155_9FIRM</name>
<sequence>MRMIKRTDMTGKKAAIIRIVSIIAAFLFTSVFISALGHSPINVYFSMVEGAFGSAHRIRDTFTITIPLVVTSIGIMIAFKMKFWNIGAEGQIIVGALAASYLALHYNHLPKMILLPAMFLAGFVGGGLWALIPAFFKVQFGTNETIFTLMMNYVALKWVTYLQYGPWKDPGSLGFPKIANFTDAAIMPKLFGVHVGWIIAIILVIIITIMMNYSKAGYEIAVVGESVDTAKYAGMNVKKVILSALFISGGIAGIVGMMQASAVNQTLSTQVAAGYGYTAIITAWLSGLKAAIIIPVSLLFAIMIKGGSFIQTAYQIPQSAAGILQSVILFFVIGSEFFIQYKLVRNSITEKEVA</sequence>
<dbReference type="OrthoDB" id="45037at2"/>
<protein>
    <submittedName>
        <fullName evidence="7">ABC transporter permease</fullName>
    </submittedName>
</protein>
<proteinExistence type="predicted"/>
<keyword evidence="4 6" id="KW-1133">Transmembrane helix</keyword>
<dbReference type="RefSeq" id="WP_125138136.1">
    <property type="nucleotide sequence ID" value="NZ_LR130778.1"/>
</dbReference>
<accession>A0A3P7P155</accession>
<reference evidence="7 8" key="1">
    <citation type="submission" date="2018-09" db="EMBL/GenBank/DDBJ databases">
        <authorList>
            <person name="Postec A."/>
        </authorList>
    </citation>
    <scope>NUCLEOTIDE SEQUENCE [LARGE SCALE GENOMIC DNA]</scope>
    <source>
        <strain evidence="7">70B-A</strain>
    </source>
</reference>
<dbReference type="Pfam" id="PF02653">
    <property type="entry name" value="BPD_transp_2"/>
    <property type="match status" value="1"/>
</dbReference>
<dbReference type="GO" id="GO:0022857">
    <property type="term" value="F:transmembrane transporter activity"/>
    <property type="evidence" value="ECO:0007669"/>
    <property type="project" value="InterPro"/>
</dbReference>
<evidence type="ECO:0000313" key="8">
    <source>
        <dbReference type="Proteomes" id="UP000279029"/>
    </source>
</evidence>
<evidence type="ECO:0000313" key="7">
    <source>
        <dbReference type="EMBL" id="VDN49104.1"/>
    </source>
</evidence>
<dbReference type="AlphaFoldDB" id="A0A3P7P155"/>
<evidence type="ECO:0000256" key="1">
    <source>
        <dbReference type="ARBA" id="ARBA00004651"/>
    </source>
</evidence>
<feature type="transmembrane region" description="Helical" evidence="6">
    <location>
        <begin position="112"/>
        <end position="134"/>
    </location>
</feature>
<comment type="subcellular location">
    <subcellularLocation>
        <location evidence="1">Cell membrane</location>
        <topology evidence="1">Multi-pass membrane protein</topology>
    </subcellularLocation>
</comment>
<dbReference type="CDD" id="cd06580">
    <property type="entry name" value="TM_PBP1_transp_TpRbsC_like"/>
    <property type="match status" value="1"/>
</dbReference>
<keyword evidence="8" id="KW-1185">Reference proteome</keyword>
<evidence type="ECO:0000256" key="5">
    <source>
        <dbReference type="ARBA" id="ARBA00023136"/>
    </source>
</evidence>
<dbReference type="InterPro" id="IPR001851">
    <property type="entry name" value="ABC_transp_permease"/>
</dbReference>
<dbReference type="GO" id="GO:0005886">
    <property type="term" value="C:plasma membrane"/>
    <property type="evidence" value="ECO:0007669"/>
    <property type="project" value="UniProtKB-SubCell"/>
</dbReference>
<feature type="transmembrane region" description="Helical" evidence="6">
    <location>
        <begin position="146"/>
        <end position="164"/>
    </location>
</feature>
<evidence type="ECO:0000256" key="2">
    <source>
        <dbReference type="ARBA" id="ARBA00022475"/>
    </source>
</evidence>
<feature type="transmembrane region" description="Helical" evidence="6">
    <location>
        <begin position="61"/>
        <end position="79"/>
    </location>
</feature>
<dbReference type="EMBL" id="LR130778">
    <property type="protein sequence ID" value="VDN49104.1"/>
    <property type="molecule type" value="Genomic_DNA"/>
</dbReference>
<dbReference type="PANTHER" id="PTHR47089">
    <property type="entry name" value="ABC TRANSPORTER, PERMEASE PROTEIN"/>
    <property type="match status" value="1"/>
</dbReference>
<organism evidence="7 8">
    <name type="scientific">Petrocella atlantisensis</name>
    <dbReference type="NCBI Taxonomy" id="2173034"/>
    <lineage>
        <taxon>Bacteria</taxon>
        <taxon>Bacillati</taxon>
        <taxon>Bacillota</taxon>
        <taxon>Clostridia</taxon>
        <taxon>Lachnospirales</taxon>
        <taxon>Vallitaleaceae</taxon>
        <taxon>Petrocella</taxon>
    </lineage>
</organism>
<evidence type="ECO:0000256" key="6">
    <source>
        <dbReference type="SAM" id="Phobius"/>
    </source>
</evidence>
<dbReference type="KEGG" id="cbar:PATL70BA_3182"/>
<feature type="transmembrane region" description="Helical" evidence="6">
    <location>
        <begin position="191"/>
        <end position="211"/>
    </location>
</feature>
<keyword evidence="3 6" id="KW-0812">Transmembrane</keyword>
<dbReference type="PANTHER" id="PTHR47089:SF1">
    <property type="entry name" value="GUANOSINE ABC TRANSPORTER PERMEASE PROTEIN NUPP"/>
    <property type="match status" value="1"/>
</dbReference>
<feature type="transmembrane region" description="Helical" evidence="6">
    <location>
        <begin position="320"/>
        <end position="339"/>
    </location>
</feature>
<feature type="transmembrane region" description="Helical" evidence="6">
    <location>
        <begin position="240"/>
        <end position="261"/>
    </location>
</feature>
<feature type="transmembrane region" description="Helical" evidence="6">
    <location>
        <begin position="86"/>
        <end position="106"/>
    </location>
</feature>
<evidence type="ECO:0000256" key="4">
    <source>
        <dbReference type="ARBA" id="ARBA00022989"/>
    </source>
</evidence>